<protein>
    <submittedName>
        <fullName evidence="1">Uncharacterized protein</fullName>
    </submittedName>
</protein>
<dbReference type="EMBL" id="DPXL01000051">
    <property type="protein sequence ID" value="HCM30838.1"/>
    <property type="molecule type" value="Genomic_DNA"/>
</dbReference>
<organism evidence="1 2">
    <name type="scientific">Acinetobacter radioresistens</name>
    <dbReference type="NCBI Taxonomy" id="40216"/>
    <lineage>
        <taxon>Bacteria</taxon>
        <taxon>Pseudomonadati</taxon>
        <taxon>Pseudomonadota</taxon>
        <taxon>Gammaproteobacteria</taxon>
        <taxon>Moraxellales</taxon>
        <taxon>Moraxellaceae</taxon>
        <taxon>Acinetobacter</taxon>
    </lineage>
</organism>
<dbReference type="Proteomes" id="UP000262257">
    <property type="component" value="Unassembled WGS sequence"/>
</dbReference>
<dbReference type="AlphaFoldDB" id="A0A3D3G070"/>
<comment type="caution">
    <text evidence="1">The sequence shown here is derived from an EMBL/GenBank/DDBJ whole genome shotgun (WGS) entry which is preliminary data.</text>
</comment>
<evidence type="ECO:0000313" key="1">
    <source>
        <dbReference type="EMBL" id="HCM30838.1"/>
    </source>
</evidence>
<sequence>MVVQSLPDLPANLAAPCGESQDLKTGRGDEVLTLMVDDRRKLAQCHFKHKSIVDLWKETQKQKPSK</sequence>
<evidence type="ECO:0000313" key="2">
    <source>
        <dbReference type="Proteomes" id="UP000262257"/>
    </source>
</evidence>
<gene>
    <name evidence="1" type="ORF">DIC32_03695</name>
</gene>
<accession>A0A3D3G070</accession>
<reference evidence="1 2" key="1">
    <citation type="journal article" date="2018" name="Nat. Biotechnol.">
        <title>A standardized bacterial taxonomy based on genome phylogeny substantially revises the tree of life.</title>
        <authorList>
            <person name="Parks D.H."/>
            <person name="Chuvochina M."/>
            <person name="Waite D.W."/>
            <person name="Rinke C."/>
            <person name="Skarshewski A."/>
            <person name="Chaumeil P.A."/>
            <person name="Hugenholtz P."/>
        </authorList>
    </citation>
    <scope>NUCLEOTIDE SEQUENCE [LARGE SCALE GENOMIC DNA]</scope>
    <source>
        <strain evidence="1">UBA10045</strain>
    </source>
</reference>
<name>A0A3D3G070_ACIRA</name>
<proteinExistence type="predicted"/>